<dbReference type="Pfam" id="PF07992">
    <property type="entry name" value="Pyr_redox_2"/>
    <property type="match status" value="1"/>
</dbReference>
<evidence type="ECO:0000259" key="4">
    <source>
        <dbReference type="Pfam" id="PF07992"/>
    </source>
</evidence>
<comment type="similarity">
    <text evidence="1">Belongs to the class-II pyridine nucleotide-disulfide oxidoreductase family.</text>
</comment>
<keyword evidence="6" id="KW-1185">Reference proteome</keyword>
<evidence type="ECO:0000256" key="2">
    <source>
        <dbReference type="ARBA" id="ARBA00022630"/>
    </source>
</evidence>
<dbReference type="PRINTS" id="PR00368">
    <property type="entry name" value="FADPNR"/>
</dbReference>
<dbReference type="InterPro" id="IPR023753">
    <property type="entry name" value="FAD/NAD-binding_dom"/>
</dbReference>
<reference evidence="5 6" key="1">
    <citation type="journal article" date="2023" name="Commun. Biol.">
        <title>Genome analysis of Parmales, the sister group of diatoms, reveals the evolutionary specialization of diatoms from phago-mixotrophs to photoautotrophs.</title>
        <authorList>
            <person name="Ban H."/>
            <person name="Sato S."/>
            <person name="Yoshikawa S."/>
            <person name="Yamada K."/>
            <person name="Nakamura Y."/>
            <person name="Ichinomiya M."/>
            <person name="Sato N."/>
            <person name="Blanc-Mathieu R."/>
            <person name="Endo H."/>
            <person name="Kuwata A."/>
            <person name="Ogata H."/>
        </authorList>
    </citation>
    <scope>NUCLEOTIDE SEQUENCE [LARGE SCALE GENOMIC DNA]</scope>
</reference>
<evidence type="ECO:0000313" key="6">
    <source>
        <dbReference type="Proteomes" id="UP001165060"/>
    </source>
</evidence>
<gene>
    <name evidence="5" type="ORF">TeGR_g11869</name>
</gene>
<comment type="caution">
    <text evidence="5">The sequence shown here is derived from an EMBL/GenBank/DDBJ whole genome shotgun (WGS) entry which is preliminary data.</text>
</comment>
<feature type="domain" description="FAD/NAD(P)-binding" evidence="4">
    <location>
        <begin position="30"/>
        <end position="131"/>
    </location>
</feature>
<dbReference type="Proteomes" id="UP001165060">
    <property type="component" value="Unassembled WGS sequence"/>
</dbReference>
<organism evidence="5 6">
    <name type="scientific">Tetraparma gracilis</name>
    <dbReference type="NCBI Taxonomy" id="2962635"/>
    <lineage>
        <taxon>Eukaryota</taxon>
        <taxon>Sar</taxon>
        <taxon>Stramenopiles</taxon>
        <taxon>Ochrophyta</taxon>
        <taxon>Bolidophyceae</taxon>
        <taxon>Parmales</taxon>
        <taxon>Triparmaceae</taxon>
        <taxon>Tetraparma</taxon>
    </lineage>
</organism>
<evidence type="ECO:0000256" key="1">
    <source>
        <dbReference type="ARBA" id="ARBA00009333"/>
    </source>
</evidence>
<evidence type="ECO:0000256" key="3">
    <source>
        <dbReference type="ARBA" id="ARBA00023002"/>
    </source>
</evidence>
<name>A0ABQ6MY89_9STRA</name>
<accession>A0ABQ6MY89</accession>
<protein>
    <recommendedName>
        <fullName evidence="4">FAD/NAD(P)-binding domain-containing protein</fullName>
    </recommendedName>
</protein>
<keyword evidence="3" id="KW-0560">Oxidoreductase</keyword>
<dbReference type="SUPFAM" id="SSF51905">
    <property type="entry name" value="FAD/NAD(P)-binding domain"/>
    <property type="match status" value="1"/>
</dbReference>
<dbReference type="PANTHER" id="PTHR48105">
    <property type="entry name" value="THIOREDOXIN REDUCTASE 1-RELATED-RELATED"/>
    <property type="match status" value="1"/>
</dbReference>
<dbReference type="InterPro" id="IPR050097">
    <property type="entry name" value="Ferredoxin-NADP_redctase_2"/>
</dbReference>
<dbReference type="Gene3D" id="3.50.50.60">
    <property type="entry name" value="FAD/NAD(P)-binding domain"/>
    <property type="match status" value="2"/>
</dbReference>
<dbReference type="InterPro" id="IPR036188">
    <property type="entry name" value="FAD/NAD-bd_sf"/>
</dbReference>
<keyword evidence="2" id="KW-0285">Flavoprotein</keyword>
<evidence type="ECO:0000313" key="5">
    <source>
        <dbReference type="EMBL" id="GMI35340.1"/>
    </source>
</evidence>
<sequence length="166" mass="17332">PPPPQFAKTIYWITLTDPDPAAAAHLLSHPSVQHLPKHSMLSVEGDASGVTGVTVKPRGGVPAVLAVEGAFLYVAGAKPITDFLKGDAVEFDEGGGVVVDAEMATNVPGVYAIGDIRNTPFKQVVVAASDGCIAAMAIDKYLKGRKSFKVDWIHDLPEGETEAAAV</sequence>
<dbReference type="EMBL" id="BRYB01001869">
    <property type="protein sequence ID" value="GMI35340.1"/>
    <property type="molecule type" value="Genomic_DNA"/>
</dbReference>
<feature type="non-terminal residue" evidence="5">
    <location>
        <position position="1"/>
    </location>
</feature>
<proteinExistence type="inferred from homology"/>